<dbReference type="InterPro" id="IPR018146">
    <property type="entry name" value="Glyoxalase_1_CS"/>
</dbReference>
<dbReference type="Pfam" id="PF08240">
    <property type="entry name" value="ADH_N"/>
    <property type="match status" value="1"/>
</dbReference>
<dbReference type="GO" id="GO:0046872">
    <property type="term" value="F:metal ion binding"/>
    <property type="evidence" value="ECO:0007669"/>
    <property type="project" value="UniProtKB-KW"/>
</dbReference>
<dbReference type="GO" id="GO:0004462">
    <property type="term" value="F:lactoylglutathione lyase activity"/>
    <property type="evidence" value="ECO:0007669"/>
    <property type="project" value="InterPro"/>
</dbReference>
<gene>
    <name evidence="4" type="ORF">C483_09229</name>
</gene>
<dbReference type="PROSITE" id="PS00935">
    <property type="entry name" value="GLYOXALASE_I_2"/>
    <property type="match status" value="1"/>
</dbReference>
<dbReference type="GO" id="GO:0044281">
    <property type="term" value="P:small molecule metabolic process"/>
    <property type="evidence" value="ECO:0007669"/>
    <property type="project" value="UniProtKB-ARBA"/>
</dbReference>
<dbReference type="CDD" id="cd08253">
    <property type="entry name" value="zeta_crystallin"/>
    <property type="match status" value="1"/>
</dbReference>
<dbReference type="GO" id="GO:0016616">
    <property type="term" value="F:oxidoreductase activity, acting on the CH-OH group of donors, NAD or NADP as acceptor"/>
    <property type="evidence" value="ECO:0007669"/>
    <property type="project" value="UniProtKB-ARBA"/>
</dbReference>
<dbReference type="EMBL" id="AOIM01000026">
    <property type="protein sequence ID" value="ELY91711.1"/>
    <property type="molecule type" value="Genomic_DNA"/>
</dbReference>
<dbReference type="InterPro" id="IPR020843">
    <property type="entry name" value="ER"/>
</dbReference>
<dbReference type="PANTHER" id="PTHR44154">
    <property type="entry name" value="QUINONE OXIDOREDUCTASE"/>
    <property type="match status" value="1"/>
</dbReference>
<dbReference type="RefSeq" id="WP_006653055.1">
    <property type="nucleotide sequence ID" value="NZ_AOIM01000026.1"/>
</dbReference>
<name>M0A062_9EURY</name>
<dbReference type="Pfam" id="PF13602">
    <property type="entry name" value="ADH_zinc_N_2"/>
    <property type="match status" value="1"/>
</dbReference>
<keyword evidence="2" id="KW-0521">NADP</keyword>
<proteinExistence type="predicted"/>
<dbReference type="PANTHER" id="PTHR44154:SF1">
    <property type="entry name" value="QUINONE OXIDOREDUCTASE"/>
    <property type="match status" value="1"/>
</dbReference>
<dbReference type="PATRIC" id="fig|1227493.4.peg.1831"/>
<dbReference type="SUPFAM" id="SSF51735">
    <property type="entry name" value="NAD(P)-binding Rossmann-fold domains"/>
    <property type="match status" value="1"/>
</dbReference>
<evidence type="ECO:0000259" key="3">
    <source>
        <dbReference type="SMART" id="SM00829"/>
    </source>
</evidence>
<dbReference type="SUPFAM" id="SSF50129">
    <property type="entry name" value="GroES-like"/>
    <property type="match status" value="1"/>
</dbReference>
<feature type="domain" description="Enoyl reductase (ER)" evidence="3">
    <location>
        <begin position="10"/>
        <end position="321"/>
    </location>
</feature>
<accession>M0A062</accession>
<dbReference type="InterPro" id="IPR051603">
    <property type="entry name" value="Zinc-ADH_QOR/CCCR"/>
</dbReference>
<dbReference type="AlphaFoldDB" id="M0A062"/>
<organism evidence="4 5">
    <name type="scientific">Natrialba hulunbeirensis JCM 10989</name>
    <dbReference type="NCBI Taxonomy" id="1227493"/>
    <lineage>
        <taxon>Archaea</taxon>
        <taxon>Methanobacteriati</taxon>
        <taxon>Methanobacteriota</taxon>
        <taxon>Stenosarchaea group</taxon>
        <taxon>Halobacteria</taxon>
        <taxon>Halobacteriales</taxon>
        <taxon>Natrialbaceae</taxon>
        <taxon>Natrialba</taxon>
    </lineage>
</organism>
<keyword evidence="1" id="KW-0479">Metal-binding</keyword>
<dbReference type="SMART" id="SM00829">
    <property type="entry name" value="PKS_ER"/>
    <property type="match status" value="1"/>
</dbReference>
<dbReference type="STRING" id="1227493.C483_09229"/>
<keyword evidence="5" id="KW-1185">Reference proteome</keyword>
<dbReference type="Gene3D" id="3.40.50.720">
    <property type="entry name" value="NAD(P)-binding Rossmann-like Domain"/>
    <property type="match status" value="1"/>
</dbReference>
<dbReference type="GO" id="GO:0043168">
    <property type="term" value="F:anion binding"/>
    <property type="evidence" value="ECO:0007669"/>
    <property type="project" value="UniProtKB-ARBA"/>
</dbReference>
<evidence type="ECO:0000313" key="5">
    <source>
        <dbReference type="Proteomes" id="UP000011519"/>
    </source>
</evidence>
<dbReference type="GO" id="GO:0030554">
    <property type="term" value="F:adenyl nucleotide binding"/>
    <property type="evidence" value="ECO:0007669"/>
    <property type="project" value="UniProtKB-ARBA"/>
</dbReference>
<protein>
    <submittedName>
        <fullName evidence="4">Alcohol dehydrogenase GroES domain-containing protein</fullName>
    </submittedName>
</protein>
<evidence type="ECO:0000313" key="4">
    <source>
        <dbReference type="EMBL" id="ELY91711.1"/>
    </source>
</evidence>
<evidence type="ECO:0000256" key="1">
    <source>
        <dbReference type="ARBA" id="ARBA00022723"/>
    </source>
</evidence>
<dbReference type="InterPro" id="IPR013154">
    <property type="entry name" value="ADH-like_N"/>
</dbReference>
<evidence type="ECO:0000256" key="2">
    <source>
        <dbReference type="ARBA" id="ARBA00022857"/>
    </source>
</evidence>
<comment type="caution">
    <text evidence="4">The sequence shown here is derived from an EMBL/GenBank/DDBJ whole genome shotgun (WGS) entry which is preliminary data.</text>
</comment>
<dbReference type="Gene3D" id="3.90.180.10">
    <property type="entry name" value="Medium-chain alcohol dehydrogenases, catalytic domain"/>
    <property type="match status" value="1"/>
</dbReference>
<dbReference type="InterPro" id="IPR036291">
    <property type="entry name" value="NAD(P)-bd_dom_sf"/>
</dbReference>
<dbReference type="InterPro" id="IPR011032">
    <property type="entry name" value="GroES-like_sf"/>
</dbReference>
<sequence>MKAVQYQDGGDPDVLSLVDVERPEPADGEVLVEMRAASVNPVDAKLRERGAGQRPKTTGSDLAGVVTAVGNKVAGYEVGDRVFATGLHTDRFSGGSFAEFATVPTDLLAPLPDGVSFEEGAAVALVGVTAWRALVHHAGLEPGSTAVIHGGNGGVGHIAVGLADVLGATPVATARTEHHDMVRTLGAETVLDYTRDDLTEAVREATDGADVILDHLPETYAELDVEVAAVGGDVVIIAGETASLPNAAVARSKELSIHLMSMSNLATNAELPNIGPILERLGRLLETNRLEVRIDRTEALEDAAEAHRAVMEESIAGKIVVVP</sequence>
<dbReference type="OrthoDB" id="146629at2157"/>
<reference evidence="4 5" key="1">
    <citation type="journal article" date="2014" name="PLoS Genet.">
        <title>Phylogenetically driven sequencing of extremely halophilic archaea reveals strategies for static and dynamic osmo-response.</title>
        <authorList>
            <person name="Becker E.A."/>
            <person name="Seitzer P.M."/>
            <person name="Tritt A."/>
            <person name="Larsen D."/>
            <person name="Krusor M."/>
            <person name="Yao A.I."/>
            <person name="Wu D."/>
            <person name="Madern D."/>
            <person name="Eisen J.A."/>
            <person name="Darling A.E."/>
            <person name="Facciotti M.T."/>
        </authorList>
    </citation>
    <scope>NUCLEOTIDE SEQUENCE [LARGE SCALE GENOMIC DNA]</scope>
    <source>
        <strain evidence="4 5">JCM 10989</strain>
    </source>
</reference>
<dbReference type="Proteomes" id="UP000011519">
    <property type="component" value="Unassembled WGS sequence"/>
</dbReference>